<organism evidence="3 4">
    <name type="scientific">Tunturiibacter lichenicola</name>
    <dbReference type="NCBI Taxonomy" id="2051959"/>
    <lineage>
        <taxon>Bacteria</taxon>
        <taxon>Pseudomonadati</taxon>
        <taxon>Acidobacteriota</taxon>
        <taxon>Terriglobia</taxon>
        <taxon>Terriglobales</taxon>
        <taxon>Acidobacteriaceae</taxon>
        <taxon>Tunturiibacter</taxon>
    </lineage>
</organism>
<feature type="region of interest" description="Disordered" evidence="1">
    <location>
        <begin position="1"/>
        <end position="34"/>
    </location>
</feature>
<dbReference type="EMBL" id="JACCCV010000002">
    <property type="protein sequence ID" value="NYF53557.1"/>
    <property type="molecule type" value="Genomic_DNA"/>
</dbReference>
<sequence>MADEEYEVGYGKPPKSIQFAKGRSGNPNGRPKGSRNLATLFREIGQEQVTVTEGGRKRTMNKAHAVMVQLTNKAVSGERWAIQSYLQTDRIYSLAEPTEEISRELTQRNKEVMNGFINRMKLMSKAVVDESSPTFPANEEEETK</sequence>
<proteinExistence type="predicted"/>
<feature type="domain" description="DUF5681" evidence="2">
    <location>
        <begin position="16"/>
        <end position="87"/>
    </location>
</feature>
<evidence type="ECO:0000313" key="3">
    <source>
        <dbReference type="EMBL" id="NYF53557.1"/>
    </source>
</evidence>
<accession>A0A7Y9NQJ3</accession>
<dbReference type="Pfam" id="PF18932">
    <property type="entry name" value="DUF5681"/>
    <property type="match status" value="1"/>
</dbReference>
<dbReference type="AlphaFoldDB" id="A0A7Y9NQJ3"/>
<evidence type="ECO:0000259" key="2">
    <source>
        <dbReference type="Pfam" id="PF18932"/>
    </source>
</evidence>
<protein>
    <recommendedName>
        <fullName evidence="2">DUF5681 domain-containing protein</fullName>
    </recommendedName>
</protein>
<evidence type="ECO:0000313" key="4">
    <source>
        <dbReference type="Proteomes" id="UP000534186"/>
    </source>
</evidence>
<name>A0A7Y9NQJ3_9BACT</name>
<gene>
    <name evidence="3" type="ORF">HDF12_003956</name>
</gene>
<dbReference type="Proteomes" id="UP000534186">
    <property type="component" value="Unassembled WGS sequence"/>
</dbReference>
<dbReference type="InterPro" id="IPR043736">
    <property type="entry name" value="DUF5681"/>
</dbReference>
<evidence type="ECO:0000256" key="1">
    <source>
        <dbReference type="SAM" id="MobiDB-lite"/>
    </source>
</evidence>
<reference evidence="3 4" key="1">
    <citation type="submission" date="2020-07" db="EMBL/GenBank/DDBJ databases">
        <title>Genomic Encyclopedia of Type Strains, Phase IV (KMG-V): Genome sequencing to study the core and pangenomes of soil and plant-associated prokaryotes.</title>
        <authorList>
            <person name="Whitman W."/>
        </authorList>
    </citation>
    <scope>NUCLEOTIDE SEQUENCE [LARGE SCALE GENOMIC DNA]</scope>
    <source>
        <strain evidence="3 4">M8UP30</strain>
    </source>
</reference>
<comment type="caution">
    <text evidence="3">The sequence shown here is derived from an EMBL/GenBank/DDBJ whole genome shotgun (WGS) entry which is preliminary data.</text>
</comment>